<dbReference type="GeneID" id="63803010"/>
<dbReference type="Proteomes" id="UP000193922">
    <property type="component" value="Unassembled WGS sequence"/>
</dbReference>
<sequence length="157" mass="16896">MPAINDLGTEDISFAAYVKLFSIKADWATPHAAIIKVNTAATPSVQPDKHKRQSTLAFVVGPTQPAFASIESIKIASTSDGTRRLGLQLETVINFQDYSILLVVPLAELPSIKDRAAKSIACSNALVAAIKTRHAAAKEELAISKSQLIEFRKLACH</sequence>
<dbReference type="AlphaFoldDB" id="A0A1Y1WN31"/>
<evidence type="ECO:0000313" key="1">
    <source>
        <dbReference type="EMBL" id="ORX74961.1"/>
    </source>
</evidence>
<accession>A0A1Y1WN31</accession>
<protein>
    <submittedName>
        <fullName evidence="1">Uncharacterized protein</fullName>
    </submittedName>
</protein>
<keyword evidence="2" id="KW-1185">Reference proteome</keyword>
<gene>
    <name evidence="1" type="ORF">DL89DRAFT_264749</name>
</gene>
<proteinExistence type="predicted"/>
<evidence type="ECO:0000313" key="2">
    <source>
        <dbReference type="Proteomes" id="UP000193922"/>
    </source>
</evidence>
<reference evidence="1 2" key="1">
    <citation type="submission" date="2016-07" db="EMBL/GenBank/DDBJ databases">
        <title>Pervasive Adenine N6-methylation of Active Genes in Fungi.</title>
        <authorList>
            <consortium name="DOE Joint Genome Institute"/>
            <person name="Mondo S.J."/>
            <person name="Dannebaum R.O."/>
            <person name="Kuo R.C."/>
            <person name="Labutti K."/>
            <person name="Haridas S."/>
            <person name="Kuo A."/>
            <person name="Salamov A."/>
            <person name="Ahrendt S.R."/>
            <person name="Lipzen A."/>
            <person name="Sullivan W."/>
            <person name="Andreopoulos W.B."/>
            <person name="Clum A."/>
            <person name="Lindquist E."/>
            <person name="Daum C."/>
            <person name="Ramamoorthy G.K."/>
            <person name="Gryganskyi A."/>
            <person name="Culley D."/>
            <person name="Magnuson J.K."/>
            <person name="James T.Y."/>
            <person name="O'Malley M.A."/>
            <person name="Stajich J.E."/>
            <person name="Spatafora J.W."/>
            <person name="Visel A."/>
            <person name="Grigoriev I.V."/>
        </authorList>
    </citation>
    <scope>NUCLEOTIDE SEQUENCE [LARGE SCALE GENOMIC DNA]</scope>
    <source>
        <strain evidence="1 2">ATCC 12442</strain>
    </source>
</reference>
<dbReference type="RefSeq" id="XP_040748172.1">
    <property type="nucleotide sequence ID" value="XM_040886362.1"/>
</dbReference>
<comment type="caution">
    <text evidence="1">The sequence shown here is derived from an EMBL/GenBank/DDBJ whole genome shotgun (WGS) entry which is preliminary data.</text>
</comment>
<dbReference type="EMBL" id="MCFD01000001">
    <property type="protein sequence ID" value="ORX74961.1"/>
    <property type="molecule type" value="Genomic_DNA"/>
</dbReference>
<organism evidence="1 2">
    <name type="scientific">Linderina pennispora</name>
    <dbReference type="NCBI Taxonomy" id="61395"/>
    <lineage>
        <taxon>Eukaryota</taxon>
        <taxon>Fungi</taxon>
        <taxon>Fungi incertae sedis</taxon>
        <taxon>Zoopagomycota</taxon>
        <taxon>Kickxellomycotina</taxon>
        <taxon>Kickxellomycetes</taxon>
        <taxon>Kickxellales</taxon>
        <taxon>Kickxellaceae</taxon>
        <taxon>Linderina</taxon>
    </lineage>
</organism>
<name>A0A1Y1WN31_9FUNG</name>